<dbReference type="RefSeq" id="WP_012797354.1">
    <property type="nucleotide sequence ID" value="NC_013165.1"/>
</dbReference>
<evidence type="ECO:0000313" key="2">
    <source>
        <dbReference type="EMBL" id="ACV21243.1"/>
    </source>
</evidence>
<accession>C7N1F1</accession>
<protein>
    <submittedName>
        <fullName evidence="2">Uncharacterized conserved protein</fullName>
    </submittedName>
</protein>
<gene>
    <name evidence="2" type="ordered locus">Shel_01720</name>
</gene>
<evidence type="ECO:0000259" key="1">
    <source>
        <dbReference type="Pfam" id="PF03976"/>
    </source>
</evidence>
<dbReference type="Gene3D" id="3.40.50.300">
    <property type="entry name" value="P-loop containing nucleotide triphosphate hydrolases"/>
    <property type="match status" value="2"/>
</dbReference>
<dbReference type="HOGENOM" id="CLU_033786_0_0_11"/>
<name>C7N1F1_SLAHD</name>
<dbReference type="PANTHER" id="PTHR34383">
    <property type="entry name" value="POLYPHOSPHATE:AMP PHOSPHOTRANSFERASE-RELATED"/>
    <property type="match status" value="1"/>
</dbReference>
<proteinExistence type="predicted"/>
<dbReference type="Pfam" id="PF03976">
    <property type="entry name" value="PPK2"/>
    <property type="match status" value="2"/>
</dbReference>
<dbReference type="EMBL" id="CP001684">
    <property type="protein sequence ID" value="ACV21243.1"/>
    <property type="molecule type" value="Genomic_DNA"/>
</dbReference>
<feature type="domain" description="Polyphosphate kinase-2-related" evidence="1">
    <location>
        <begin position="324"/>
        <end position="546"/>
    </location>
</feature>
<organism evidence="2 3">
    <name type="scientific">Slackia heliotrinireducens (strain ATCC 29202 / DSM 20476 / NCTC 11029 / RHS 1)</name>
    <name type="common">Peptococcus heliotrinreducens</name>
    <dbReference type="NCBI Taxonomy" id="471855"/>
    <lineage>
        <taxon>Bacteria</taxon>
        <taxon>Bacillati</taxon>
        <taxon>Actinomycetota</taxon>
        <taxon>Coriobacteriia</taxon>
        <taxon>Eggerthellales</taxon>
        <taxon>Eggerthellaceae</taxon>
        <taxon>Slackia</taxon>
    </lineage>
</organism>
<dbReference type="InterPro" id="IPR022488">
    <property type="entry name" value="PPK2-related"/>
</dbReference>
<sequence length="549" mass="62670">MIEQVDLTRALSKEEYKAPYDDLIAKLIVLQQRAKQENIGVVILMDGWQGSGRGSRIGDLLYNLDARLTNVHVLSDLDKREVEYFDSLGSGVTGYKPIMQEFWEDLGMRGTMTIYEQGWYAAARRRLGSVPVDQRPAAVLETVGEFERQLADNGYVVIKFFVHVSEKSKNKRIKQLLSDPNTAWRVKDDKGIGEEDYDEAYKVFDQILSKSDYDYAHWVLVNGEDKRDANLTIAKTLVVELEKALNKEVDPAAKAAAQKAADNSAGKLVNDIDPRKRTEEEAAIVLAAATEIANEQATHAPRYSRFVMEKKPPRVELIDNTLSLTREEYKEQLKAEQKRLGELQLQAYRARIPLMLVYEGDDAAGKGGSIKRVCQSIDARSYTIFPSAAPTKPELLHPHLWRYWTRLPKAGHVGIYDRSWYGRVLVERVEGFASPEEWAHAYDEINDFEHALGEWGAVLLKFWVAVDPDEQLARFEAREQNPDKQWKITPEDWRNRDKAPQYKAAVNDMFRLTSSNYAPWNVIESTDKLYARVKVLKTINAALDKRLNS</sequence>
<evidence type="ECO:0000313" key="3">
    <source>
        <dbReference type="Proteomes" id="UP000002026"/>
    </source>
</evidence>
<keyword evidence="3" id="KW-1185">Reference proteome</keyword>
<feature type="domain" description="Polyphosphate kinase-2-related" evidence="1">
    <location>
        <begin position="11"/>
        <end position="245"/>
    </location>
</feature>
<dbReference type="PANTHER" id="PTHR34383:SF3">
    <property type="entry name" value="POLYPHOSPHATE:AMP PHOSPHOTRANSFERASE"/>
    <property type="match status" value="1"/>
</dbReference>
<reference evidence="2 3" key="1">
    <citation type="journal article" date="2009" name="Stand. Genomic Sci.">
        <title>Complete genome sequence of Slackia heliotrinireducens type strain (RHS 1).</title>
        <authorList>
            <person name="Pukall R."/>
            <person name="Lapidus A."/>
            <person name="Nolan M."/>
            <person name="Copeland A."/>
            <person name="Glavina Del Rio T."/>
            <person name="Lucas S."/>
            <person name="Chen F."/>
            <person name="Tice H."/>
            <person name="Cheng J.F."/>
            <person name="Chertkov O."/>
            <person name="Bruce D."/>
            <person name="Goodwin L."/>
            <person name="Kuske C."/>
            <person name="Brettin T."/>
            <person name="Detter J.C."/>
            <person name="Han C."/>
            <person name="Pitluck S."/>
            <person name="Pati A."/>
            <person name="Mavrommatis K."/>
            <person name="Ivanova N."/>
            <person name="Ovchinnikova G."/>
            <person name="Chen A."/>
            <person name="Palaniappan K."/>
            <person name="Schneider S."/>
            <person name="Rohde M."/>
            <person name="Chain P."/>
            <person name="D'haeseleer P."/>
            <person name="Goker M."/>
            <person name="Bristow J."/>
            <person name="Eisen J.A."/>
            <person name="Markowitz V."/>
            <person name="Kyrpides N.C."/>
            <person name="Klenk H.P."/>
            <person name="Hugenholtz P."/>
        </authorList>
    </citation>
    <scope>NUCLEOTIDE SEQUENCE [LARGE SCALE GENOMIC DNA]</scope>
    <source>
        <strain evidence="3">ATCC 29202 / DSM 20476 / NCTC 11029 / RHS 1</strain>
    </source>
</reference>
<dbReference type="KEGG" id="shi:Shel_01720"/>
<dbReference type="InterPro" id="IPR027417">
    <property type="entry name" value="P-loop_NTPase"/>
</dbReference>
<dbReference type="SUPFAM" id="SSF52540">
    <property type="entry name" value="P-loop containing nucleoside triphosphate hydrolases"/>
    <property type="match status" value="1"/>
</dbReference>
<dbReference type="AlphaFoldDB" id="C7N1F1"/>
<dbReference type="STRING" id="471855.Shel_01720"/>
<dbReference type="Proteomes" id="UP000002026">
    <property type="component" value="Chromosome"/>
</dbReference>
<dbReference type="eggNOG" id="COG2326">
    <property type="taxonomic scope" value="Bacteria"/>
</dbReference>